<evidence type="ECO:0000313" key="2">
    <source>
        <dbReference type="EMBL" id="MEJ4100882.1"/>
    </source>
</evidence>
<reference evidence="2 3" key="1">
    <citation type="submission" date="2024-02" db="EMBL/GenBank/DDBJ databases">
        <title>Whole genome sequencing and characterization of Corynebacterium isolated from the ocular surface of dry eye disease sufferers.</title>
        <authorList>
            <person name="Naqvi M."/>
        </authorList>
    </citation>
    <scope>NUCLEOTIDE SEQUENCE [LARGE SCALE GENOMIC DNA]</scope>
    <source>
        <strain evidence="2 3">PCRF</strain>
    </source>
</reference>
<dbReference type="Proteomes" id="UP001359781">
    <property type="component" value="Unassembled WGS sequence"/>
</dbReference>
<proteinExistence type="predicted"/>
<protein>
    <submittedName>
        <fullName evidence="2">Helix-turn-helix domain-containing protein</fullName>
    </submittedName>
</protein>
<feature type="domain" description="HTH cro/C1-type" evidence="1">
    <location>
        <begin position="1"/>
        <end position="42"/>
    </location>
</feature>
<keyword evidence="3" id="KW-1185">Reference proteome</keyword>
<dbReference type="EMBL" id="JBAHVJ010000013">
    <property type="protein sequence ID" value="MEJ4100882.1"/>
    <property type="molecule type" value="Genomic_DNA"/>
</dbReference>
<dbReference type="RefSeq" id="WP_337891039.1">
    <property type="nucleotide sequence ID" value="NZ_JBAHVI010000012.1"/>
</dbReference>
<organism evidence="2 3">
    <name type="scientific">Corynebacterium mastitidis</name>
    <dbReference type="NCBI Taxonomy" id="161890"/>
    <lineage>
        <taxon>Bacteria</taxon>
        <taxon>Bacillati</taxon>
        <taxon>Actinomycetota</taxon>
        <taxon>Actinomycetes</taxon>
        <taxon>Mycobacteriales</taxon>
        <taxon>Corynebacteriaceae</taxon>
        <taxon>Corynebacterium</taxon>
    </lineage>
</organism>
<sequence length="64" mass="6914">MRLHHIVSKVELAERTQLSRNTWNAALKSRKPTLDTLNALARLGARPGRVLALDEGAASQPAAA</sequence>
<name>A0ABU8P3I5_9CORY</name>
<accession>A0ABU8P3I5</accession>
<evidence type="ECO:0000313" key="3">
    <source>
        <dbReference type="Proteomes" id="UP001359781"/>
    </source>
</evidence>
<dbReference type="InterPro" id="IPR001387">
    <property type="entry name" value="Cro/C1-type_HTH"/>
</dbReference>
<evidence type="ECO:0000259" key="1">
    <source>
        <dbReference type="Pfam" id="PF13443"/>
    </source>
</evidence>
<gene>
    <name evidence="2" type="ORF">V5S96_11020</name>
</gene>
<comment type="caution">
    <text evidence="2">The sequence shown here is derived from an EMBL/GenBank/DDBJ whole genome shotgun (WGS) entry which is preliminary data.</text>
</comment>
<dbReference type="Pfam" id="PF13443">
    <property type="entry name" value="HTH_26"/>
    <property type="match status" value="1"/>
</dbReference>